<gene>
    <name evidence="9" type="ORF">KIW84_061729</name>
</gene>
<keyword evidence="10" id="KW-1185">Reference proteome</keyword>
<keyword evidence="3" id="KW-0433">Leucine-rich repeat</keyword>
<comment type="caution">
    <text evidence="9">The sequence shown here is derived from an EMBL/GenBank/DDBJ whole genome shotgun (WGS) entry which is preliminary data.</text>
</comment>
<sequence>MDDSFVLLLILVFTLSSQNKPPIEPLEQKALYAVLNSLNPTIPWTTHYPDDFCRSAPHAVVCESHRQQNQTRKSHIAELNFGYFSDQTPILHCSPNATLSPSLFTPFPYLRKLSFSNCFNHTDKPVHVLSLPSFPPSLQELLFIDNPSIFSPLESFIHNLTSLKTLVFIGNGFYGELPAKIGAFHNLEQLTLSRNNLFGEVPASIGMLKKLEILDLSHNNFKGRVPEQVGKLISLVKLNLSNNGFCCKIPESFIQLKNLEFLDLSFNHFGNFGVPLFLGEFPKMKEVHLTGNSLSGKIPEIWEKLGGVEKIGFSKMGLVGEIPASMGVYLKNLTYLGLDNNNLKGPVPEEFGFLLKLANEINLENNNLSGRISFTCGRGVGQKKLKLAGNMGLYLEIKDSCSCDNGVSLQLFDPLTSVLLLIIVICGGLDYAGRLWLPLDVLKRHVWNCYGMLIDGARHLVVEMYLDGIVSYYRFSLVVCEW</sequence>
<dbReference type="GO" id="GO:0005886">
    <property type="term" value="C:plasma membrane"/>
    <property type="evidence" value="ECO:0007669"/>
    <property type="project" value="UniProtKB-SubCell"/>
</dbReference>
<dbReference type="PANTHER" id="PTHR47988">
    <property type="entry name" value="SOMATIC EMBRYOGENESIS RECEPTOR KINASE 1"/>
    <property type="match status" value="1"/>
</dbReference>
<evidence type="ECO:0000256" key="2">
    <source>
        <dbReference type="ARBA" id="ARBA00022475"/>
    </source>
</evidence>
<dbReference type="Proteomes" id="UP001058974">
    <property type="component" value="Chromosome 6"/>
</dbReference>
<keyword evidence="4 7" id="KW-0732">Signal</keyword>
<evidence type="ECO:0000256" key="1">
    <source>
        <dbReference type="ARBA" id="ARBA00004236"/>
    </source>
</evidence>
<feature type="chain" id="PRO_5038637424" description="Disease resistance R13L4/SHOC-2-like LRR domain-containing protein" evidence="7">
    <location>
        <begin position="19"/>
        <end position="482"/>
    </location>
</feature>
<evidence type="ECO:0000313" key="9">
    <source>
        <dbReference type="EMBL" id="KAI5395238.1"/>
    </source>
</evidence>
<evidence type="ECO:0000313" key="10">
    <source>
        <dbReference type="Proteomes" id="UP001058974"/>
    </source>
</evidence>
<dbReference type="Gene3D" id="3.80.10.10">
    <property type="entry name" value="Ribonuclease Inhibitor"/>
    <property type="match status" value="1"/>
</dbReference>
<dbReference type="FunFam" id="3.80.10.10:FF:000299">
    <property type="entry name" value="Piriformospora indica-insensitive protein 2"/>
    <property type="match status" value="1"/>
</dbReference>
<dbReference type="AlphaFoldDB" id="A0A9D4W5C1"/>
<dbReference type="InterPro" id="IPR032675">
    <property type="entry name" value="LRR_dom_sf"/>
</dbReference>
<feature type="domain" description="Disease resistance R13L4/SHOC-2-like LRR" evidence="8">
    <location>
        <begin position="156"/>
        <end position="339"/>
    </location>
</feature>
<evidence type="ECO:0000256" key="7">
    <source>
        <dbReference type="SAM" id="SignalP"/>
    </source>
</evidence>
<dbReference type="SUPFAM" id="SSF52058">
    <property type="entry name" value="L domain-like"/>
    <property type="match status" value="1"/>
</dbReference>
<evidence type="ECO:0000256" key="6">
    <source>
        <dbReference type="ARBA" id="ARBA00023136"/>
    </source>
</evidence>
<name>A0A9D4W5C1_PEA</name>
<dbReference type="InterPro" id="IPR003591">
    <property type="entry name" value="Leu-rich_rpt_typical-subtyp"/>
</dbReference>
<evidence type="ECO:0000256" key="3">
    <source>
        <dbReference type="ARBA" id="ARBA00022614"/>
    </source>
</evidence>
<evidence type="ECO:0000256" key="5">
    <source>
        <dbReference type="ARBA" id="ARBA00022737"/>
    </source>
</evidence>
<feature type="signal peptide" evidence="7">
    <location>
        <begin position="1"/>
        <end position="18"/>
    </location>
</feature>
<dbReference type="Pfam" id="PF23598">
    <property type="entry name" value="LRR_14"/>
    <property type="match status" value="1"/>
</dbReference>
<proteinExistence type="predicted"/>
<evidence type="ECO:0000259" key="8">
    <source>
        <dbReference type="Pfam" id="PF23598"/>
    </source>
</evidence>
<keyword evidence="2" id="KW-1003">Cell membrane</keyword>
<evidence type="ECO:0000256" key="4">
    <source>
        <dbReference type="ARBA" id="ARBA00022729"/>
    </source>
</evidence>
<comment type="subcellular location">
    <subcellularLocation>
        <location evidence="1">Cell membrane</location>
    </subcellularLocation>
</comment>
<dbReference type="Gramene" id="Psat06G0172900-T1">
    <property type="protein sequence ID" value="KAI5395238.1"/>
    <property type="gene ID" value="KIW84_061729"/>
</dbReference>
<protein>
    <recommendedName>
        <fullName evidence="8">Disease resistance R13L4/SHOC-2-like LRR domain-containing protein</fullName>
    </recommendedName>
</protein>
<accession>A0A9D4W5C1</accession>
<dbReference type="InterPro" id="IPR055414">
    <property type="entry name" value="LRR_R13L4/SHOC2-like"/>
</dbReference>
<dbReference type="EMBL" id="JAMSHJ010000006">
    <property type="protein sequence ID" value="KAI5395238.1"/>
    <property type="molecule type" value="Genomic_DNA"/>
</dbReference>
<keyword evidence="6" id="KW-0472">Membrane</keyword>
<dbReference type="SMART" id="SM00369">
    <property type="entry name" value="LRR_TYP"/>
    <property type="match status" value="3"/>
</dbReference>
<keyword evidence="5" id="KW-0677">Repeat</keyword>
<organism evidence="9 10">
    <name type="scientific">Pisum sativum</name>
    <name type="common">Garden pea</name>
    <name type="synonym">Lathyrus oleraceus</name>
    <dbReference type="NCBI Taxonomy" id="3888"/>
    <lineage>
        <taxon>Eukaryota</taxon>
        <taxon>Viridiplantae</taxon>
        <taxon>Streptophyta</taxon>
        <taxon>Embryophyta</taxon>
        <taxon>Tracheophyta</taxon>
        <taxon>Spermatophyta</taxon>
        <taxon>Magnoliopsida</taxon>
        <taxon>eudicotyledons</taxon>
        <taxon>Gunneridae</taxon>
        <taxon>Pentapetalae</taxon>
        <taxon>rosids</taxon>
        <taxon>fabids</taxon>
        <taxon>Fabales</taxon>
        <taxon>Fabaceae</taxon>
        <taxon>Papilionoideae</taxon>
        <taxon>50 kb inversion clade</taxon>
        <taxon>NPAAA clade</taxon>
        <taxon>Hologalegina</taxon>
        <taxon>IRL clade</taxon>
        <taxon>Fabeae</taxon>
        <taxon>Lathyrus</taxon>
    </lineage>
</organism>
<reference evidence="9 10" key="1">
    <citation type="journal article" date="2022" name="Nat. Genet.">
        <title>Improved pea reference genome and pan-genome highlight genomic features and evolutionary characteristics.</title>
        <authorList>
            <person name="Yang T."/>
            <person name="Liu R."/>
            <person name="Luo Y."/>
            <person name="Hu S."/>
            <person name="Wang D."/>
            <person name="Wang C."/>
            <person name="Pandey M.K."/>
            <person name="Ge S."/>
            <person name="Xu Q."/>
            <person name="Li N."/>
            <person name="Li G."/>
            <person name="Huang Y."/>
            <person name="Saxena R.K."/>
            <person name="Ji Y."/>
            <person name="Li M."/>
            <person name="Yan X."/>
            <person name="He Y."/>
            <person name="Liu Y."/>
            <person name="Wang X."/>
            <person name="Xiang C."/>
            <person name="Varshney R.K."/>
            <person name="Ding H."/>
            <person name="Gao S."/>
            <person name="Zong X."/>
        </authorList>
    </citation>
    <scope>NUCLEOTIDE SEQUENCE [LARGE SCALE GENOMIC DNA]</scope>
    <source>
        <strain evidence="9 10">cv. Zhongwan 6</strain>
    </source>
</reference>